<dbReference type="PANTHER" id="PTHR24416:SF619">
    <property type="entry name" value="TYROSINE-PROTEIN KINASE TRANSMEMBRANE RECEPTOR ROR-LIKE PROTEIN"/>
    <property type="match status" value="1"/>
</dbReference>
<protein>
    <recommendedName>
        <fullName evidence="5">Protein kinase domain-containing protein</fullName>
    </recommendedName>
</protein>
<evidence type="ECO:0000256" key="4">
    <source>
        <dbReference type="SAM" id="MobiDB-lite"/>
    </source>
</evidence>
<name>A0AAN9GM35_9CAEN</name>
<dbReference type="SMART" id="SM00219">
    <property type="entry name" value="TyrKc"/>
    <property type="match status" value="1"/>
</dbReference>
<feature type="region of interest" description="Disordered" evidence="4">
    <location>
        <begin position="708"/>
        <end position="728"/>
    </location>
</feature>
<dbReference type="AlphaFoldDB" id="A0AAN9GM35"/>
<dbReference type="GO" id="GO:0043235">
    <property type="term" value="C:receptor complex"/>
    <property type="evidence" value="ECO:0007669"/>
    <property type="project" value="TreeGrafter"/>
</dbReference>
<proteinExistence type="predicted"/>
<dbReference type="InterPro" id="IPR050122">
    <property type="entry name" value="RTK"/>
</dbReference>
<dbReference type="EMBL" id="JBAMIC010000002">
    <property type="protein sequence ID" value="KAK7113642.1"/>
    <property type="molecule type" value="Genomic_DNA"/>
</dbReference>
<comment type="subcellular location">
    <subcellularLocation>
        <location evidence="1">Membrane</location>
        <topology evidence="1">Single-pass membrane protein</topology>
    </subcellularLocation>
</comment>
<dbReference type="InterPro" id="IPR000719">
    <property type="entry name" value="Prot_kinase_dom"/>
</dbReference>
<dbReference type="Pfam" id="PF07714">
    <property type="entry name" value="PK_Tyr_Ser-Thr"/>
    <property type="match status" value="1"/>
</dbReference>
<dbReference type="Gene3D" id="3.30.200.20">
    <property type="entry name" value="Phosphorylase Kinase, domain 1"/>
    <property type="match status" value="1"/>
</dbReference>
<dbReference type="GO" id="GO:0005030">
    <property type="term" value="F:neurotrophin receptor activity"/>
    <property type="evidence" value="ECO:0007669"/>
    <property type="project" value="TreeGrafter"/>
</dbReference>
<feature type="domain" description="Protein kinase" evidence="5">
    <location>
        <begin position="299"/>
        <end position="575"/>
    </location>
</feature>
<dbReference type="InterPro" id="IPR020635">
    <property type="entry name" value="Tyr_kinase_cat_dom"/>
</dbReference>
<dbReference type="PROSITE" id="PS00109">
    <property type="entry name" value="PROTEIN_KINASE_TYR"/>
    <property type="match status" value="1"/>
</dbReference>
<organism evidence="6 7">
    <name type="scientific">Littorina saxatilis</name>
    <dbReference type="NCBI Taxonomy" id="31220"/>
    <lineage>
        <taxon>Eukaryota</taxon>
        <taxon>Metazoa</taxon>
        <taxon>Spiralia</taxon>
        <taxon>Lophotrochozoa</taxon>
        <taxon>Mollusca</taxon>
        <taxon>Gastropoda</taxon>
        <taxon>Caenogastropoda</taxon>
        <taxon>Littorinimorpha</taxon>
        <taxon>Littorinoidea</taxon>
        <taxon>Littorinidae</taxon>
        <taxon>Littorina</taxon>
    </lineage>
</organism>
<dbReference type="GO" id="GO:0051897">
    <property type="term" value="P:positive regulation of phosphatidylinositol 3-kinase/protein kinase B signal transduction"/>
    <property type="evidence" value="ECO:0007669"/>
    <property type="project" value="TreeGrafter"/>
</dbReference>
<comment type="caution">
    <text evidence="6">The sequence shown here is derived from an EMBL/GenBank/DDBJ whole genome shotgun (WGS) entry which is preliminary data.</text>
</comment>
<accession>A0AAN9GM35</accession>
<dbReference type="PROSITE" id="PS50011">
    <property type="entry name" value="PROTEIN_KINASE_DOM"/>
    <property type="match status" value="1"/>
</dbReference>
<dbReference type="GO" id="GO:0043121">
    <property type="term" value="F:neurotrophin binding"/>
    <property type="evidence" value="ECO:0007669"/>
    <property type="project" value="TreeGrafter"/>
</dbReference>
<evidence type="ECO:0000313" key="7">
    <source>
        <dbReference type="Proteomes" id="UP001374579"/>
    </source>
</evidence>
<evidence type="ECO:0000259" key="5">
    <source>
        <dbReference type="PROSITE" id="PS50011"/>
    </source>
</evidence>
<dbReference type="SUPFAM" id="SSF56112">
    <property type="entry name" value="Protein kinase-like (PK-like)"/>
    <property type="match status" value="1"/>
</dbReference>
<sequence>MVKTISFRDKSDTTVKRPISCHDKSDPTVTLIFFRDKSDPTVKTISFCDKSDTMVKTISFRDKSDTTVKRPISCHDKSDPTVTLIFFRDKPDPTVKTISFCDKSDTMVKTISLREKSDTTVKPIFCHDKSDPTVTLIFFREKSDPTVKTIFLREKSDTTVKPIFCHDKSDPTVKTIFFRDKSDTTVKPISCRDKSDPTVTLIFFRDNSDPTVKTIFFRDKSDTTVKLISCRDKSDTTVKPISCRCRPKRSSDAVVKSGDGVMLLDRMNNINKNPTYFVTPGDDPTQRKFLVREICMDHVMLVDVVGEGAFGQVYRGELYCPETNSNQLVAVKVLKENVSNEIREDFEREVEIMSAFDHDNILKLVGVVTQNAGQSPYMIFEYMVHGDLAELLRKNDPALLKKEAGIMRLQKSDLVDIATQIANGMSYLTSQHFVHRDLATRNCLVGDGLVVKISDFGMSRDIYTCDYYKIGGSRMLPVRWMSPESVKYGRFTSESDGWAYGVVLWEIFSYGRQPYYGHSNEEVVRFLDAGILLQRPDDCPSTIYHIMLGCWKADPKERLTFEKVKKHLQDYHERLVKMAASQSQPTTPVAGEGSDMQVKMQPQLNSSPDPQHKFTDQDQDLASKLQQEDLEAKTLQDDLPPQHQQSKQQQLDLEANVVLQDPQPEQVSQQDLQAKLIQEQETVVFSGRGKPKLALKGTKSYPQGCSFGGARQGATPSAPPLAEASRTSTGTLIQHRVQPIPDQEMTEGFEGVFQVKLPPPSSPSSQPAPKPLPEVQVTLSDSFPSPPPSAKSYGKGHSLEKLHGMDSGFNSGEQEVDAARAGDDGSTTTTCVVSTTIPPLAHTPPPTSNVIVESPSGISCMSQHTLV</sequence>
<dbReference type="PANTHER" id="PTHR24416">
    <property type="entry name" value="TYROSINE-PROTEIN KINASE RECEPTOR"/>
    <property type="match status" value="1"/>
</dbReference>
<dbReference type="GO" id="GO:0004714">
    <property type="term" value="F:transmembrane receptor protein tyrosine kinase activity"/>
    <property type="evidence" value="ECO:0007669"/>
    <property type="project" value="UniProtKB-EC"/>
</dbReference>
<dbReference type="GO" id="GO:0005524">
    <property type="term" value="F:ATP binding"/>
    <property type="evidence" value="ECO:0007669"/>
    <property type="project" value="UniProtKB-UniRule"/>
</dbReference>
<evidence type="ECO:0000256" key="2">
    <source>
        <dbReference type="ARBA" id="ARBA00051243"/>
    </source>
</evidence>
<dbReference type="GO" id="GO:1990090">
    <property type="term" value="P:cellular response to nerve growth factor stimulus"/>
    <property type="evidence" value="ECO:0007669"/>
    <property type="project" value="TreeGrafter"/>
</dbReference>
<keyword evidence="3" id="KW-0067">ATP-binding</keyword>
<dbReference type="InterPro" id="IPR017441">
    <property type="entry name" value="Protein_kinase_ATP_BS"/>
</dbReference>
<dbReference type="GO" id="GO:0007169">
    <property type="term" value="P:cell surface receptor protein tyrosine kinase signaling pathway"/>
    <property type="evidence" value="ECO:0007669"/>
    <property type="project" value="TreeGrafter"/>
</dbReference>
<keyword evidence="3" id="KW-0547">Nucleotide-binding</keyword>
<dbReference type="InterPro" id="IPR008266">
    <property type="entry name" value="Tyr_kinase_AS"/>
</dbReference>
<dbReference type="Gene3D" id="1.10.510.10">
    <property type="entry name" value="Transferase(Phosphotransferase) domain 1"/>
    <property type="match status" value="1"/>
</dbReference>
<evidence type="ECO:0000256" key="3">
    <source>
        <dbReference type="PROSITE-ProRule" id="PRU10141"/>
    </source>
</evidence>
<dbReference type="Proteomes" id="UP001374579">
    <property type="component" value="Unassembled WGS sequence"/>
</dbReference>
<dbReference type="PROSITE" id="PS00107">
    <property type="entry name" value="PROTEIN_KINASE_ATP"/>
    <property type="match status" value="1"/>
</dbReference>
<feature type="region of interest" description="Disordered" evidence="4">
    <location>
        <begin position="754"/>
        <end position="831"/>
    </location>
</feature>
<feature type="compositionally biased region" description="Pro residues" evidence="4">
    <location>
        <begin position="757"/>
        <end position="772"/>
    </location>
</feature>
<evidence type="ECO:0000313" key="6">
    <source>
        <dbReference type="EMBL" id="KAK7113642.1"/>
    </source>
</evidence>
<dbReference type="GO" id="GO:0005886">
    <property type="term" value="C:plasma membrane"/>
    <property type="evidence" value="ECO:0007669"/>
    <property type="project" value="TreeGrafter"/>
</dbReference>
<feature type="compositionally biased region" description="Polar residues" evidence="4">
    <location>
        <begin position="600"/>
        <end position="609"/>
    </location>
</feature>
<gene>
    <name evidence="6" type="ORF">V1264_012892</name>
</gene>
<dbReference type="FunFam" id="1.10.510.10:FF:001614">
    <property type="entry name" value="Nerve growth factor receptor TRKA, putative"/>
    <property type="match status" value="1"/>
</dbReference>
<dbReference type="GO" id="GO:0010976">
    <property type="term" value="P:positive regulation of neuron projection development"/>
    <property type="evidence" value="ECO:0007669"/>
    <property type="project" value="TreeGrafter"/>
</dbReference>
<comment type="catalytic activity">
    <reaction evidence="2">
        <text>L-tyrosyl-[protein] + ATP = O-phospho-L-tyrosyl-[protein] + ADP + H(+)</text>
        <dbReference type="Rhea" id="RHEA:10596"/>
        <dbReference type="Rhea" id="RHEA-COMP:10136"/>
        <dbReference type="Rhea" id="RHEA-COMP:20101"/>
        <dbReference type="ChEBI" id="CHEBI:15378"/>
        <dbReference type="ChEBI" id="CHEBI:30616"/>
        <dbReference type="ChEBI" id="CHEBI:46858"/>
        <dbReference type="ChEBI" id="CHEBI:61978"/>
        <dbReference type="ChEBI" id="CHEBI:456216"/>
        <dbReference type="EC" id="2.7.10.1"/>
    </reaction>
</comment>
<feature type="region of interest" description="Disordered" evidence="4">
    <location>
        <begin position="579"/>
        <end position="620"/>
    </location>
</feature>
<dbReference type="GO" id="GO:0030424">
    <property type="term" value="C:axon"/>
    <property type="evidence" value="ECO:0007669"/>
    <property type="project" value="TreeGrafter"/>
</dbReference>
<evidence type="ECO:0000256" key="1">
    <source>
        <dbReference type="ARBA" id="ARBA00004167"/>
    </source>
</evidence>
<dbReference type="PRINTS" id="PR00109">
    <property type="entry name" value="TYRKINASE"/>
</dbReference>
<feature type="binding site" evidence="3">
    <location>
        <position position="332"/>
    </location>
    <ligand>
        <name>ATP</name>
        <dbReference type="ChEBI" id="CHEBI:30616"/>
    </ligand>
</feature>
<keyword evidence="7" id="KW-1185">Reference proteome</keyword>
<dbReference type="InterPro" id="IPR001245">
    <property type="entry name" value="Ser-Thr/Tyr_kinase_cat_dom"/>
</dbReference>
<dbReference type="InterPro" id="IPR011009">
    <property type="entry name" value="Kinase-like_dom_sf"/>
</dbReference>
<reference evidence="6 7" key="1">
    <citation type="submission" date="2024-02" db="EMBL/GenBank/DDBJ databases">
        <title>Chromosome-scale genome assembly of the rough periwinkle Littorina saxatilis.</title>
        <authorList>
            <person name="De Jode A."/>
            <person name="Faria R."/>
            <person name="Formenti G."/>
            <person name="Sims Y."/>
            <person name="Smith T.P."/>
            <person name="Tracey A."/>
            <person name="Wood J.M.D."/>
            <person name="Zagrodzka Z.B."/>
            <person name="Johannesson K."/>
            <person name="Butlin R.K."/>
            <person name="Leder E.H."/>
        </authorList>
    </citation>
    <scope>NUCLEOTIDE SEQUENCE [LARGE SCALE GENOMIC DNA]</scope>
    <source>
        <strain evidence="6">Snail1</strain>
        <tissue evidence="6">Muscle</tissue>
    </source>
</reference>